<protein>
    <submittedName>
        <fullName evidence="3">Skp family chaperone for outer membrane proteins</fullName>
    </submittedName>
</protein>
<proteinExistence type="predicted"/>
<gene>
    <name evidence="3" type="ORF">HNP25_004162</name>
</gene>
<evidence type="ECO:0000256" key="1">
    <source>
        <dbReference type="SAM" id="MobiDB-lite"/>
    </source>
</evidence>
<accession>A0A841EXY6</accession>
<dbReference type="Proteomes" id="UP000524404">
    <property type="component" value="Unassembled WGS sequence"/>
</dbReference>
<comment type="caution">
    <text evidence="3">The sequence shown here is derived from an EMBL/GenBank/DDBJ whole genome shotgun (WGS) entry which is preliminary data.</text>
</comment>
<dbReference type="AlphaFoldDB" id="A0A841EXY6"/>
<keyword evidence="4" id="KW-1185">Reference proteome</keyword>
<evidence type="ECO:0000313" key="3">
    <source>
        <dbReference type="EMBL" id="MBB6005488.1"/>
    </source>
</evidence>
<feature type="region of interest" description="Disordered" evidence="1">
    <location>
        <begin position="396"/>
        <end position="428"/>
    </location>
</feature>
<name>A0A841EXY6_9BACT</name>
<keyword evidence="2" id="KW-1133">Transmembrane helix</keyword>
<reference evidence="3 4" key="1">
    <citation type="submission" date="2020-08" db="EMBL/GenBank/DDBJ databases">
        <title>Functional genomics of gut bacteria from endangered species of beetles.</title>
        <authorList>
            <person name="Carlos-Shanley C."/>
        </authorList>
    </citation>
    <scope>NUCLEOTIDE SEQUENCE [LARGE SCALE GENOMIC DNA]</scope>
    <source>
        <strain evidence="3 4">S00070</strain>
    </source>
</reference>
<evidence type="ECO:0000256" key="2">
    <source>
        <dbReference type="SAM" id="Phobius"/>
    </source>
</evidence>
<sequence length="428" mass="48697">MKTNMIFAGIATRRIAQLRWILPTSLLMAIVFSININAFSQTNQLETDKGMQNSVASYNSDVRQAILLASQFPQTLSQLQQEKNQTQASFQGLISDFSQKKQGWFYELTRFPDLAHTLATLPSGQSRDEIKKLLPNNDENLETAAWRLYRHHKDDLIEADKLNLQAQESFSKAIQNLDTPTQDAFKKLSQYPDVLVLLTENLDLTTKLGQQYLADKEGFSGQLASLHDSLMTQNQAQMAAYKKELENNPQAKQELNQAAQDFARSNGYILPNGQVAYNGNYGYANPYSYWFGYPYWYGSALWYPSAYWGSFGLSYGFGGFGFSAFPAYGFSNWFYNGGYYMNYPYLYNHFGNYYRNVIVRQPRFINNGMVAGSRNYYGAYRNNGYYNRSTQNYRQSNSSFQNRSYGGGNRSSFGGGGGRSFSGGGRRR</sequence>
<dbReference type="RefSeq" id="WP_184137353.1">
    <property type="nucleotide sequence ID" value="NZ_JACHKT010000046.1"/>
</dbReference>
<feature type="compositionally biased region" description="Gly residues" evidence="1">
    <location>
        <begin position="405"/>
        <end position="428"/>
    </location>
</feature>
<dbReference type="EMBL" id="JACHKT010000046">
    <property type="protein sequence ID" value="MBB6005488.1"/>
    <property type="molecule type" value="Genomic_DNA"/>
</dbReference>
<feature type="transmembrane region" description="Helical" evidence="2">
    <location>
        <begin position="20"/>
        <end position="39"/>
    </location>
</feature>
<keyword evidence="2" id="KW-0472">Membrane</keyword>
<evidence type="ECO:0000313" key="4">
    <source>
        <dbReference type="Proteomes" id="UP000524404"/>
    </source>
</evidence>
<organism evidence="3 4">
    <name type="scientific">Arcicella rosea</name>
    <dbReference type="NCBI Taxonomy" id="502909"/>
    <lineage>
        <taxon>Bacteria</taxon>
        <taxon>Pseudomonadati</taxon>
        <taxon>Bacteroidota</taxon>
        <taxon>Cytophagia</taxon>
        <taxon>Cytophagales</taxon>
        <taxon>Flectobacillaceae</taxon>
        <taxon>Arcicella</taxon>
    </lineage>
</organism>
<keyword evidence="2" id="KW-0812">Transmembrane</keyword>